<gene>
    <name evidence="2" type="ordered locus">BAnh1_09790</name>
</gene>
<organism evidence="2 3">
    <name type="scientific">Bartonella australis (strain Aust/NH1)</name>
    <dbReference type="NCBI Taxonomy" id="1094489"/>
    <lineage>
        <taxon>Bacteria</taxon>
        <taxon>Pseudomonadati</taxon>
        <taxon>Pseudomonadota</taxon>
        <taxon>Alphaproteobacteria</taxon>
        <taxon>Hyphomicrobiales</taxon>
        <taxon>Bartonellaceae</taxon>
        <taxon>Bartonella</taxon>
    </lineage>
</organism>
<dbReference type="Gene3D" id="1.10.260.40">
    <property type="entry name" value="lambda repressor-like DNA-binding domains"/>
    <property type="match status" value="1"/>
</dbReference>
<dbReference type="PATRIC" id="fig|1094489.3.peg.1197"/>
<dbReference type="GO" id="GO:0003677">
    <property type="term" value="F:DNA binding"/>
    <property type="evidence" value="ECO:0007669"/>
    <property type="project" value="InterPro"/>
</dbReference>
<dbReference type="InterPro" id="IPR036286">
    <property type="entry name" value="LexA/Signal_pep-like_sf"/>
</dbReference>
<dbReference type="Pfam" id="PF00717">
    <property type="entry name" value="Peptidase_S24"/>
    <property type="match status" value="1"/>
</dbReference>
<feature type="domain" description="Peptidase S24/S26A/S26B/S26C" evidence="1">
    <location>
        <begin position="105"/>
        <end position="220"/>
    </location>
</feature>
<accession>M1PE16</accession>
<dbReference type="eggNOG" id="COG1974">
    <property type="taxonomic scope" value="Bacteria"/>
</dbReference>
<evidence type="ECO:0000259" key="1">
    <source>
        <dbReference type="Pfam" id="PF00717"/>
    </source>
</evidence>
<keyword evidence="3" id="KW-1185">Reference proteome</keyword>
<evidence type="ECO:0000313" key="2">
    <source>
        <dbReference type="EMBL" id="AGF74851.1"/>
    </source>
</evidence>
<dbReference type="OrthoDB" id="7363968at2"/>
<dbReference type="STRING" id="1094489.BAnh1_09790"/>
<dbReference type="SUPFAM" id="SSF51306">
    <property type="entry name" value="LexA/Signal peptidase"/>
    <property type="match status" value="1"/>
</dbReference>
<name>M1PE16_BARAA</name>
<dbReference type="AlphaFoldDB" id="M1PE16"/>
<dbReference type="CDD" id="cd06462">
    <property type="entry name" value="Peptidase_S24_S26"/>
    <property type="match status" value="1"/>
</dbReference>
<dbReference type="KEGG" id="baus:BAnh1_09790"/>
<dbReference type="InterPro" id="IPR010982">
    <property type="entry name" value="Lambda_DNA-bd_dom_sf"/>
</dbReference>
<dbReference type="RefSeq" id="WP_015398355.1">
    <property type="nucleotide sequence ID" value="NC_020300.1"/>
</dbReference>
<dbReference type="Proteomes" id="UP000011729">
    <property type="component" value="Chromosome"/>
</dbReference>
<evidence type="ECO:0000313" key="3">
    <source>
        <dbReference type="Proteomes" id="UP000011729"/>
    </source>
</evidence>
<reference evidence="2 3" key="1">
    <citation type="journal article" date="2013" name="PLoS Genet.">
        <title>A gene transfer agent and a dynamic repertoire of secretion systems hold the keys to the explosive radiation of the emerging pathogen Bartonella.</title>
        <authorList>
            <person name="Guy L."/>
            <person name="Nystedt B."/>
            <person name="Toft C."/>
            <person name="Zaremba-Niedzwiedzka K."/>
            <person name="Berglund E.C."/>
            <person name="Granberg F."/>
            <person name="Naslund K."/>
            <person name="Eriksson A.S."/>
            <person name="Andersson S.G."/>
        </authorList>
    </citation>
    <scope>NUCLEOTIDE SEQUENCE [LARGE SCALE GENOMIC DNA]</scope>
    <source>
        <strain evidence="2 3">Aust/NH1</strain>
    </source>
</reference>
<protein>
    <submittedName>
        <fullName evidence="2">Phage repressor protein</fullName>
    </submittedName>
</protein>
<dbReference type="EMBL" id="CP003123">
    <property type="protein sequence ID" value="AGF74851.1"/>
    <property type="molecule type" value="Genomic_DNA"/>
</dbReference>
<dbReference type="Gene3D" id="2.10.109.10">
    <property type="entry name" value="Umud Fragment, subunit A"/>
    <property type="match status" value="1"/>
</dbReference>
<proteinExistence type="predicted"/>
<sequence length="227" mass="24948">MLDKILERIDKRLKAVGLTESRAAIEAGLSNSTIRSIRIKVKRGDINKGVETKTLAALAPVLKTNVAWLADGTGNEEGEAFALGQDGTPLVSQMKIVELEQREIPLVSWVSAGEMSDQESVTDLSEFPTVTAYNLPEGQWIALRVDGLSMNKISPPDSIIFVNMLDQVLVPNACYVIADETGRATYKRYRPSETPPWQPASYKNIPAPKLEGAIRIIGRVKRSVIEM</sequence>
<dbReference type="InterPro" id="IPR015927">
    <property type="entry name" value="Peptidase_S24_S26A/B/C"/>
</dbReference>
<dbReference type="HOGENOM" id="CLU_106178_0_0_5"/>